<organism evidence="1 2">
    <name type="scientific">Filimonas lacunae</name>
    <dbReference type="NCBI Taxonomy" id="477680"/>
    <lineage>
        <taxon>Bacteria</taxon>
        <taxon>Pseudomonadati</taxon>
        <taxon>Bacteroidota</taxon>
        <taxon>Chitinophagia</taxon>
        <taxon>Chitinophagales</taxon>
        <taxon>Chitinophagaceae</taxon>
        <taxon>Filimonas</taxon>
    </lineage>
</organism>
<dbReference type="EMBL" id="FTOR01000006">
    <property type="protein sequence ID" value="SIT24630.1"/>
    <property type="molecule type" value="Genomic_DNA"/>
</dbReference>
<gene>
    <name evidence="1" type="ORF">SAMN05421788_106160</name>
</gene>
<sequence>MTGILSQIEIDQVLNGQILGRLGCHADGLTYVVPISYAFDGTWLYGHSGEGMKIAMMRKNPEVCFQADDMQNMGNWKSIVCWGRFEELTDDADRKVAVQYLMARNFPFITSSNVRLSPSWPFQSSDISDVKGILFRILLTRKTGKYEAS</sequence>
<keyword evidence="2" id="KW-1185">Reference proteome</keyword>
<reference evidence="2" key="1">
    <citation type="submission" date="2017-01" db="EMBL/GenBank/DDBJ databases">
        <authorList>
            <person name="Varghese N."/>
            <person name="Submissions S."/>
        </authorList>
    </citation>
    <scope>NUCLEOTIDE SEQUENCE [LARGE SCALE GENOMIC DNA]</scope>
    <source>
        <strain evidence="2">DSM 21054</strain>
    </source>
</reference>
<proteinExistence type="predicted"/>
<dbReference type="STRING" id="477680.SAMN05421788_106160"/>
<evidence type="ECO:0000313" key="2">
    <source>
        <dbReference type="Proteomes" id="UP000186917"/>
    </source>
</evidence>
<dbReference type="RefSeq" id="WP_076380368.1">
    <property type="nucleotide sequence ID" value="NZ_AP017422.1"/>
</dbReference>
<evidence type="ECO:0000313" key="1">
    <source>
        <dbReference type="EMBL" id="SIT24630.1"/>
    </source>
</evidence>
<dbReference type="InterPro" id="IPR012349">
    <property type="entry name" value="Split_barrel_FMN-bd"/>
</dbReference>
<evidence type="ECO:0008006" key="3">
    <source>
        <dbReference type="Google" id="ProtNLM"/>
    </source>
</evidence>
<dbReference type="Proteomes" id="UP000186917">
    <property type="component" value="Unassembled WGS sequence"/>
</dbReference>
<dbReference type="Gene3D" id="2.30.110.10">
    <property type="entry name" value="Electron Transport, Fmn-binding Protein, Chain A"/>
    <property type="match status" value="1"/>
</dbReference>
<dbReference type="KEGG" id="fln:FLA_2110"/>
<dbReference type="InterPro" id="IPR024747">
    <property type="entry name" value="Pyridox_Oxase-rel"/>
</dbReference>
<accession>A0A173MEV0</accession>
<name>A0A173MEV0_9BACT</name>
<dbReference type="SUPFAM" id="SSF50475">
    <property type="entry name" value="FMN-binding split barrel"/>
    <property type="match status" value="1"/>
</dbReference>
<dbReference type="Pfam" id="PF12900">
    <property type="entry name" value="Pyridox_ox_2"/>
    <property type="match status" value="1"/>
</dbReference>
<protein>
    <recommendedName>
        <fullName evidence="3">Pyridoxamine 5'-phosphate oxidase</fullName>
    </recommendedName>
</protein>
<dbReference type="OrthoDB" id="9794935at2"/>
<dbReference type="AlphaFoldDB" id="A0A173MEV0"/>